<keyword evidence="1" id="KW-0805">Transcription regulation</keyword>
<dbReference type="EMBL" id="CP029188">
    <property type="protein sequence ID" value="AWI29934.1"/>
    <property type="molecule type" value="Genomic_DNA"/>
</dbReference>
<accession>A0A2S1SU60</accession>
<feature type="region of interest" description="Disordered" evidence="3">
    <location>
        <begin position="160"/>
        <end position="182"/>
    </location>
</feature>
<dbReference type="AlphaFoldDB" id="A0A2S1SU60"/>
<sequence>MTSTTGTAQHPDVSEIADLTEGLLPPTRQAAVRKHLEGCELCSDVRASLDEIRGLLGTLPGPQRMPADIVGRIDAALAAEALLDATAPDSAPADVSRETSVIARRAESSPSGRPPGHAAATTGPGRLSSARRRRRVTVVTAAFGAAAAGVTVLLLQTSAGTSGDTSEMKTDTAASAPTGGHEITAATLQARVNSLLTSERTPKDSGSWTVTGPRVEKNSSVGAEATPLRSAAVTVPACIQRSTGRTEAAIAVDQGTFEGNQAFLVVLPHAEDDSRVQAYVVAAACVDTAPAGKGELLLTHAYPRS</sequence>
<gene>
    <name evidence="5" type="ORF">DDW44_15015</name>
</gene>
<proteinExistence type="predicted"/>
<organism evidence="5 6">
    <name type="scientific">Streptomyces tirandamycinicus</name>
    <dbReference type="NCBI Taxonomy" id="2174846"/>
    <lineage>
        <taxon>Bacteria</taxon>
        <taxon>Bacillati</taxon>
        <taxon>Actinomycetota</taxon>
        <taxon>Actinomycetes</taxon>
        <taxon>Kitasatosporales</taxon>
        <taxon>Streptomycetaceae</taxon>
        <taxon>Streptomyces</taxon>
    </lineage>
</organism>
<keyword evidence="4" id="KW-0812">Transmembrane</keyword>
<evidence type="ECO:0000256" key="4">
    <source>
        <dbReference type="SAM" id="Phobius"/>
    </source>
</evidence>
<dbReference type="Proteomes" id="UP000244900">
    <property type="component" value="Chromosome"/>
</dbReference>
<evidence type="ECO:0000313" key="5">
    <source>
        <dbReference type="EMBL" id="AWI29934.1"/>
    </source>
</evidence>
<evidence type="ECO:0000256" key="2">
    <source>
        <dbReference type="ARBA" id="ARBA00023163"/>
    </source>
</evidence>
<reference evidence="5 6" key="1">
    <citation type="submission" date="2018-05" db="EMBL/GenBank/DDBJ databases">
        <title>Complete genome sequence of sponge-derived Streptomyces sp. HNM0039.</title>
        <authorList>
            <person name="Huang X."/>
            <person name="Zhou S."/>
        </authorList>
    </citation>
    <scope>NUCLEOTIDE SEQUENCE [LARGE SCALE GENOMIC DNA]</scope>
    <source>
        <strain evidence="5 6">HNM0039</strain>
    </source>
</reference>
<feature type="transmembrane region" description="Helical" evidence="4">
    <location>
        <begin position="136"/>
        <end position="155"/>
    </location>
</feature>
<dbReference type="RefSeq" id="WP_108906759.1">
    <property type="nucleotide sequence ID" value="NZ_CP029188.1"/>
</dbReference>
<keyword evidence="6" id="KW-1185">Reference proteome</keyword>
<feature type="region of interest" description="Disordered" evidence="3">
    <location>
        <begin position="88"/>
        <end position="133"/>
    </location>
</feature>
<evidence type="ECO:0000256" key="3">
    <source>
        <dbReference type="SAM" id="MobiDB-lite"/>
    </source>
</evidence>
<keyword evidence="4" id="KW-0472">Membrane</keyword>
<name>A0A2S1SU60_9ACTN</name>
<evidence type="ECO:0008006" key="7">
    <source>
        <dbReference type="Google" id="ProtNLM"/>
    </source>
</evidence>
<evidence type="ECO:0000256" key="1">
    <source>
        <dbReference type="ARBA" id="ARBA00023015"/>
    </source>
</evidence>
<dbReference type="OrthoDB" id="4350643at2"/>
<dbReference type="InterPro" id="IPR041916">
    <property type="entry name" value="Anti_sigma_zinc_sf"/>
</dbReference>
<evidence type="ECO:0000313" key="6">
    <source>
        <dbReference type="Proteomes" id="UP000244900"/>
    </source>
</evidence>
<dbReference type="KEGG" id="stir:DDW44_15015"/>
<dbReference type="Gene3D" id="1.10.10.1320">
    <property type="entry name" value="Anti-sigma factor, zinc-finger domain"/>
    <property type="match status" value="1"/>
</dbReference>
<keyword evidence="4" id="KW-1133">Transmembrane helix</keyword>
<protein>
    <recommendedName>
        <fullName evidence="7">Zinc-finger domain-containing protein</fullName>
    </recommendedName>
</protein>
<keyword evidence="2" id="KW-0804">Transcription</keyword>